<keyword evidence="4" id="KW-0808">Transferase</keyword>
<evidence type="ECO:0000256" key="3">
    <source>
        <dbReference type="ARBA" id="ARBA00022553"/>
    </source>
</evidence>
<dbReference type="InterPro" id="IPR010559">
    <property type="entry name" value="Sig_transdc_His_kin_internal"/>
</dbReference>
<dbReference type="GO" id="GO:0005886">
    <property type="term" value="C:plasma membrane"/>
    <property type="evidence" value="ECO:0007669"/>
    <property type="project" value="UniProtKB-SubCell"/>
</dbReference>
<evidence type="ECO:0000256" key="5">
    <source>
        <dbReference type="ARBA" id="ARBA00023136"/>
    </source>
</evidence>
<protein>
    <submittedName>
        <fullName evidence="9">Sensor histidine kinase</fullName>
    </submittedName>
</protein>
<organism evidence="9 10">
    <name type="scientific">Paenibacillus anaericanus</name>
    <dbReference type="NCBI Taxonomy" id="170367"/>
    <lineage>
        <taxon>Bacteria</taxon>
        <taxon>Bacillati</taxon>
        <taxon>Bacillota</taxon>
        <taxon>Bacilli</taxon>
        <taxon>Bacillales</taxon>
        <taxon>Paenibacillaceae</taxon>
        <taxon>Paenibacillus</taxon>
    </lineage>
</organism>
<keyword evidence="10" id="KW-1185">Reference proteome</keyword>
<keyword evidence="7" id="KW-1133">Transmembrane helix</keyword>
<accession>A0A3S1BFP8</accession>
<dbReference type="InterPro" id="IPR003660">
    <property type="entry name" value="HAMP_dom"/>
</dbReference>
<sequence>MLIITIIPLVLSLVITLIHTRESVKEQSINENTRLIFQGKTNLVNYLNNISRASIIVYSDPHFLNNLSKSTDDYQAIAEIYTTLQNLQGSLPDIQQVYLHSRQTNQSTLITNSIPSRGYRDAPYESTLKYDTSTTSIEPPHPAHSYGFPPSPNDYTDRQVFTFYRPIVRIPSSTQLAIMAIDVNLDSIVAICNQLYEADDEQLYLLNEDGIVIYSGIPEEIGKPLASGDITIRATNDHTGYADGDNAIQVYEKLDVPFADWTLVKQIPHSVLYRKSTELITINAIIAALALLAVILGTLFISFRITKPIKQLASYMNQIQTGNLDIDIEVNSQDEIGFLSRRFRQMMDTINNLILRKYKLELANKNNQLRALQAQIDPHFLYNTLQSIGTVALQHDGVRVYSLLTSLSDMMRYKMRSDETMVTLQEEIDHLKLYLDLQKERFDEQFDFTWDLDPNSLSATLPKMTLQPLIENYFKHGLNPKLGKGQLSIRSRVTSSKRLVIEIENNGTSIPEHELRQLQEELATLKEENEETGIQKHASIGMYNVLMRLQLNSMDTASLIIENVEPHGVKITIEYTWEWSDPA</sequence>
<dbReference type="Gene3D" id="3.30.450.20">
    <property type="entry name" value="PAS domain"/>
    <property type="match status" value="1"/>
</dbReference>
<feature type="domain" description="HAMP" evidence="8">
    <location>
        <begin position="303"/>
        <end position="355"/>
    </location>
</feature>
<dbReference type="Pfam" id="PF06580">
    <property type="entry name" value="His_kinase"/>
    <property type="match status" value="1"/>
</dbReference>
<dbReference type="PANTHER" id="PTHR34220">
    <property type="entry name" value="SENSOR HISTIDINE KINASE YPDA"/>
    <property type="match status" value="1"/>
</dbReference>
<reference evidence="9 10" key="1">
    <citation type="submission" date="2018-12" db="EMBL/GenBank/DDBJ databases">
        <authorList>
            <person name="Sun L."/>
            <person name="Chen Z."/>
        </authorList>
    </citation>
    <scope>NUCLEOTIDE SEQUENCE [LARGE SCALE GENOMIC DNA]</scope>
    <source>
        <strain evidence="9 10">DSM 15890</strain>
    </source>
</reference>
<dbReference type="AlphaFoldDB" id="A0A3S1BFP8"/>
<keyword evidence="7" id="KW-0812">Transmembrane</keyword>
<evidence type="ECO:0000259" key="8">
    <source>
        <dbReference type="PROSITE" id="PS50885"/>
    </source>
</evidence>
<evidence type="ECO:0000256" key="1">
    <source>
        <dbReference type="ARBA" id="ARBA00004651"/>
    </source>
</evidence>
<dbReference type="PROSITE" id="PS50885">
    <property type="entry name" value="HAMP"/>
    <property type="match status" value="1"/>
</dbReference>
<keyword evidence="9" id="KW-0418">Kinase</keyword>
<dbReference type="Gene3D" id="6.10.340.10">
    <property type="match status" value="1"/>
</dbReference>
<dbReference type="GO" id="GO:0000155">
    <property type="term" value="F:phosphorelay sensor kinase activity"/>
    <property type="evidence" value="ECO:0007669"/>
    <property type="project" value="InterPro"/>
</dbReference>
<dbReference type="SUPFAM" id="SSF55874">
    <property type="entry name" value="ATPase domain of HSP90 chaperone/DNA topoisomerase II/histidine kinase"/>
    <property type="match status" value="1"/>
</dbReference>
<evidence type="ECO:0000256" key="4">
    <source>
        <dbReference type="ARBA" id="ARBA00022679"/>
    </source>
</evidence>
<dbReference type="CDD" id="cd06225">
    <property type="entry name" value="HAMP"/>
    <property type="match status" value="1"/>
</dbReference>
<dbReference type="SUPFAM" id="SSF158472">
    <property type="entry name" value="HAMP domain-like"/>
    <property type="match status" value="1"/>
</dbReference>
<dbReference type="Proteomes" id="UP000279446">
    <property type="component" value="Unassembled WGS sequence"/>
</dbReference>
<dbReference type="RefSeq" id="WP_127195217.1">
    <property type="nucleotide sequence ID" value="NZ_RZNY01000059.1"/>
</dbReference>
<keyword evidence="3" id="KW-0597">Phosphoprotein</keyword>
<dbReference type="InterPro" id="IPR050640">
    <property type="entry name" value="Bact_2-comp_sensor_kinase"/>
</dbReference>
<dbReference type="OrthoDB" id="9776552at2"/>
<feature type="transmembrane region" description="Helical" evidence="7">
    <location>
        <begin position="279"/>
        <end position="301"/>
    </location>
</feature>
<dbReference type="EMBL" id="RZNY01000059">
    <property type="protein sequence ID" value="RUT38434.1"/>
    <property type="molecule type" value="Genomic_DNA"/>
</dbReference>
<evidence type="ECO:0000313" key="10">
    <source>
        <dbReference type="Proteomes" id="UP000279446"/>
    </source>
</evidence>
<dbReference type="SMART" id="SM00304">
    <property type="entry name" value="HAMP"/>
    <property type="match status" value="1"/>
</dbReference>
<dbReference type="InterPro" id="IPR036890">
    <property type="entry name" value="HATPase_C_sf"/>
</dbReference>
<gene>
    <name evidence="9" type="ORF">EJP82_27245</name>
</gene>
<evidence type="ECO:0000313" key="9">
    <source>
        <dbReference type="EMBL" id="RUT38434.1"/>
    </source>
</evidence>
<name>A0A3S1BFP8_9BACL</name>
<evidence type="ECO:0000256" key="7">
    <source>
        <dbReference type="SAM" id="Phobius"/>
    </source>
</evidence>
<proteinExistence type="predicted"/>
<evidence type="ECO:0000256" key="6">
    <source>
        <dbReference type="SAM" id="MobiDB-lite"/>
    </source>
</evidence>
<keyword evidence="2" id="KW-1003">Cell membrane</keyword>
<feature type="region of interest" description="Disordered" evidence="6">
    <location>
        <begin position="132"/>
        <end position="151"/>
    </location>
</feature>
<keyword evidence="5 7" id="KW-0472">Membrane</keyword>
<comment type="subcellular location">
    <subcellularLocation>
        <location evidence="1">Cell membrane</location>
        <topology evidence="1">Multi-pass membrane protein</topology>
    </subcellularLocation>
</comment>
<comment type="caution">
    <text evidence="9">The sequence shown here is derived from an EMBL/GenBank/DDBJ whole genome shotgun (WGS) entry which is preliminary data.</text>
</comment>
<dbReference type="PANTHER" id="PTHR34220:SF7">
    <property type="entry name" value="SENSOR HISTIDINE KINASE YPDA"/>
    <property type="match status" value="1"/>
</dbReference>
<dbReference type="Gene3D" id="3.30.565.10">
    <property type="entry name" value="Histidine kinase-like ATPase, C-terminal domain"/>
    <property type="match status" value="1"/>
</dbReference>
<dbReference type="Pfam" id="PF00672">
    <property type="entry name" value="HAMP"/>
    <property type="match status" value="1"/>
</dbReference>
<evidence type="ECO:0000256" key="2">
    <source>
        <dbReference type="ARBA" id="ARBA00022475"/>
    </source>
</evidence>